<evidence type="ECO:0000256" key="2">
    <source>
        <dbReference type="ARBA" id="ARBA00022448"/>
    </source>
</evidence>
<dbReference type="PIRSF" id="PIRSF005763">
    <property type="entry name" value="Txn_reg_ModE"/>
    <property type="match status" value="1"/>
</dbReference>
<keyword evidence="4" id="KW-0677">Repeat</keyword>
<keyword evidence="3 5" id="KW-0500">Molybdenum</keyword>
<dbReference type="Proteomes" id="UP001430290">
    <property type="component" value="Unassembled WGS sequence"/>
</dbReference>
<evidence type="ECO:0000256" key="5">
    <source>
        <dbReference type="PIRNR" id="PIRNR005763"/>
    </source>
</evidence>
<dbReference type="EMBL" id="JAIQDJ010000005">
    <property type="protein sequence ID" value="MBZ4186569.1"/>
    <property type="molecule type" value="Genomic_DNA"/>
</dbReference>
<sequence>MSSTLFLPHAMPTASLEPLIDLRGAGTSLTPQRAKLLHALDAHGSISAAARAVGMSYKGAWDAIAALNAFVGEPLVSAETGGSGGGGARLTETGRRVLAFHQALTALQQRLLAGQGEPASAGDLDQLLKRLGNLMLRTSARNQYEGTVQAIQRGAVNSEVILDLDGGDKLVAIITNRSVDDLGLREGGSAIALVKSSFVVLGDPGVRTSARNALAGTVLSCREGAVNAEVELQLAGGRRLVATVTNESARELGIREGVPMLALVKSSHVILAVAV</sequence>
<dbReference type="InterPro" id="IPR005116">
    <property type="entry name" value="Transp-assoc_OB_typ1"/>
</dbReference>
<feature type="domain" description="Mop" evidence="6">
    <location>
        <begin position="207"/>
        <end position="273"/>
    </location>
</feature>
<evidence type="ECO:0000313" key="7">
    <source>
        <dbReference type="EMBL" id="MBZ4186569.1"/>
    </source>
</evidence>
<reference evidence="7" key="1">
    <citation type="submission" date="2021-09" db="EMBL/GenBank/DDBJ databases">
        <authorList>
            <person name="Wu T."/>
            <person name="Guo S.Z."/>
        </authorList>
    </citation>
    <scope>NUCLEOTIDE SEQUENCE</scope>
    <source>
        <strain evidence="7">RSS-23</strain>
    </source>
</reference>
<dbReference type="InterPro" id="IPR000847">
    <property type="entry name" value="LysR_HTH_N"/>
</dbReference>
<keyword evidence="2 5" id="KW-0813">Transport</keyword>
<dbReference type="InterPro" id="IPR016462">
    <property type="entry name" value="ModE"/>
</dbReference>
<dbReference type="InterPro" id="IPR008995">
    <property type="entry name" value="Mo/tungstate-bd_C_term_dom"/>
</dbReference>
<gene>
    <name evidence="7" type="ORF">K7B09_09565</name>
</gene>
<organism evidence="7 8">
    <name type="scientific">Thermomonas beijingensis</name>
    <dbReference type="NCBI Taxonomy" id="2872701"/>
    <lineage>
        <taxon>Bacteria</taxon>
        <taxon>Pseudomonadati</taxon>
        <taxon>Pseudomonadota</taxon>
        <taxon>Gammaproteobacteria</taxon>
        <taxon>Lysobacterales</taxon>
        <taxon>Lysobacteraceae</taxon>
        <taxon>Thermomonas</taxon>
    </lineage>
</organism>
<dbReference type="RefSeq" id="WP_223629246.1">
    <property type="nucleotide sequence ID" value="NZ_JAIQDJ010000005.1"/>
</dbReference>
<evidence type="ECO:0000256" key="3">
    <source>
        <dbReference type="ARBA" id="ARBA00022505"/>
    </source>
</evidence>
<comment type="similarity">
    <text evidence="1 5">Belongs to the ModE family.</text>
</comment>
<protein>
    <submittedName>
        <fullName evidence="7">TOBE domain-containing protein</fullName>
    </submittedName>
</protein>
<evidence type="ECO:0000259" key="6">
    <source>
        <dbReference type="PROSITE" id="PS51866"/>
    </source>
</evidence>
<dbReference type="Gene3D" id="1.10.10.10">
    <property type="entry name" value="Winged helix-like DNA-binding domain superfamily/Winged helix DNA-binding domain"/>
    <property type="match status" value="1"/>
</dbReference>
<name>A0ABS7TFD6_9GAMM</name>
<dbReference type="InterPro" id="IPR036390">
    <property type="entry name" value="WH_DNA-bd_sf"/>
</dbReference>
<dbReference type="Pfam" id="PF00126">
    <property type="entry name" value="HTH_1"/>
    <property type="match status" value="1"/>
</dbReference>
<dbReference type="Gene3D" id="2.40.50.100">
    <property type="match status" value="2"/>
</dbReference>
<accession>A0ABS7TFD6</accession>
<comment type="caution">
    <text evidence="7">The sequence shown here is derived from an EMBL/GenBank/DDBJ whole genome shotgun (WGS) entry which is preliminary data.</text>
</comment>
<feature type="domain" description="Mop" evidence="6">
    <location>
        <begin position="137"/>
        <end position="203"/>
    </location>
</feature>
<dbReference type="SUPFAM" id="SSF50331">
    <property type="entry name" value="MOP-like"/>
    <property type="match status" value="2"/>
</dbReference>
<dbReference type="Pfam" id="PF03459">
    <property type="entry name" value="TOBE"/>
    <property type="match status" value="2"/>
</dbReference>
<dbReference type="NCBIfam" id="TIGR00638">
    <property type="entry name" value="Mop"/>
    <property type="match status" value="2"/>
</dbReference>
<dbReference type="InterPro" id="IPR051815">
    <property type="entry name" value="Molybdate_resp_trans_reg"/>
</dbReference>
<dbReference type="PANTHER" id="PTHR30432:SF1">
    <property type="entry name" value="DNA-BINDING TRANSCRIPTIONAL DUAL REGULATOR MODE"/>
    <property type="match status" value="1"/>
</dbReference>
<dbReference type="PANTHER" id="PTHR30432">
    <property type="entry name" value="TRANSCRIPTIONAL REGULATOR MODE"/>
    <property type="match status" value="1"/>
</dbReference>
<keyword evidence="8" id="KW-1185">Reference proteome</keyword>
<dbReference type="InterPro" id="IPR036388">
    <property type="entry name" value="WH-like_DNA-bd_sf"/>
</dbReference>
<proteinExistence type="inferred from homology"/>
<evidence type="ECO:0000256" key="1">
    <source>
        <dbReference type="ARBA" id="ARBA00008110"/>
    </source>
</evidence>
<dbReference type="PROSITE" id="PS51866">
    <property type="entry name" value="MOP"/>
    <property type="match status" value="2"/>
</dbReference>
<evidence type="ECO:0000313" key="8">
    <source>
        <dbReference type="Proteomes" id="UP001430290"/>
    </source>
</evidence>
<dbReference type="InterPro" id="IPR004606">
    <property type="entry name" value="Mop_domain"/>
</dbReference>
<dbReference type="SUPFAM" id="SSF46785">
    <property type="entry name" value="Winged helix' DNA-binding domain"/>
    <property type="match status" value="1"/>
</dbReference>
<evidence type="ECO:0000256" key="4">
    <source>
        <dbReference type="ARBA" id="ARBA00022737"/>
    </source>
</evidence>